<dbReference type="Proteomes" id="UP000218334">
    <property type="component" value="Unassembled WGS sequence"/>
</dbReference>
<evidence type="ECO:0000313" key="3">
    <source>
        <dbReference type="Proteomes" id="UP000218334"/>
    </source>
</evidence>
<gene>
    <name evidence="2" type="ORF">ARMSODRAFT_1024290</name>
</gene>
<dbReference type="EMBL" id="KZ293461">
    <property type="protein sequence ID" value="PBK62988.1"/>
    <property type="molecule type" value="Genomic_DNA"/>
</dbReference>
<dbReference type="AlphaFoldDB" id="A0A2H3BAA1"/>
<reference evidence="3" key="1">
    <citation type="journal article" date="2017" name="Nat. Ecol. Evol.">
        <title>Genome expansion and lineage-specific genetic innovations in the forest pathogenic fungi Armillaria.</title>
        <authorList>
            <person name="Sipos G."/>
            <person name="Prasanna A.N."/>
            <person name="Walter M.C."/>
            <person name="O'Connor E."/>
            <person name="Balint B."/>
            <person name="Krizsan K."/>
            <person name="Kiss B."/>
            <person name="Hess J."/>
            <person name="Varga T."/>
            <person name="Slot J."/>
            <person name="Riley R."/>
            <person name="Boka B."/>
            <person name="Rigling D."/>
            <person name="Barry K."/>
            <person name="Lee J."/>
            <person name="Mihaltcheva S."/>
            <person name="LaButti K."/>
            <person name="Lipzen A."/>
            <person name="Waldron R."/>
            <person name="Moloney N.M."/>
            <person name="Sperisen C."/>
            <person name="Kredics L."/>
            <person name="Vagvoelgyi C."/>
            <person name="Patrignani A."/>
            <person name="Fitzpatrick D."/>
            <person name="Nagy I."/>
            <person name="Doyle S."/>
            <person name="Anderson J.B."/>
            <person name="Grigoriev I.V."/>
            <person name="Gueldener U."/>
            <person name="Muensterkoetter M."/>
            <person name="Nagy L.G."/>
        </authorList>
    </citation>
    <scope>NUCLEOTIDE SEQUENCE [LARGE SCALE GENOMIC DNA]</scope>
    <source>
        <strain evidence="3">28-4</strain>
    </source>
</reference>
<proteinExistence type="predicted"/>
<name>A0A2H3BAA1_9AGAR</name>
<keyword evidence="1" id="KW-0812">Transmembrane</keyword>
<dbReference type="PANTHER" id="PTHR40465:SF1">
    <property type="entry name" value="DUF6534 DOMAIN-CONTAINING PROTEIN"/>
    <property type="match status" value="1"/>
</dbReference>
<evidence type="ECO:0000256" key="1">
    <source>
        <dbReference type="SAM" id="Phobius"/>
    </source>
</evidence>
<accession>A0A2H3BAA1</accession>
<organism evidence="2 3">
    <name type="scientific">Armillaria solidipes</name>
    <dbReference type="NCBI Taxonomy" id="1076256"/>
    <lineage>
        <taxon>Eukaryota</taxon>
        <taxon>Fungi</taxon>
        <taxon>Dikarya</taxon>
        <taxon>Basidiomycota</taxon>
        <taxon>Agaricomycotina</taxon>
        <taxon>Agaricomycetes</taxon>
        <taxon>Agaricomycetidae</taxon>
        <taxon>Agaricales</taxon>
        <taxon>Marasmiineae</taxon>
        <taxon>Physalacriaceae</taxon>
        <taxon>Armillaria</taxon>
    </lineage>
</organism>
<keyword evidence="1" id="KW-0472">Membrane</keyword>
<sequence length="156" mass="17263">MTSQVSTAVPPSVGETLGVLYVGATIAAVLFGITNLQAVIYHKRYPNDWWLYRYSVALLCVLDTLHAVLSTHAVYFHLVDMFGNLAGALVHTIWSFKAQLGIDVGCPQLIQLKPYLFINVATFFAGSHSPIRSRVICHPAMETSVSLWLRNTTRLS</sequence>
<keyword evidence="1" id="KW-1133">Transmembrane helix</keyword>
<protein>
    <submittedName>
        <fullName evidence="2">Uncharacterized protein</fullName>
    </submittedName>
</protein>
<feature type="transmembrane region" description="Helical" evidence="1">
    <location>
        <begin position="20"/>
        <end position="39"/>
    </location>
</feature>
<feature type="transmembrane region" description="Helical" evidence="1">
    <location>
        <begin position="51"/>
        <end position="69"/>
    </location>
</feature>
<keyword evidence="3" id="KW-1185">Reference proteome</keyword>
<evidence type="ECO:0000313" key="2">
    <source>
        <dbReference type="EMBL" id="PBK62988.1"/>
    </source>
</evidence>
<dbReference type="PANTHER" id="PTHR40465">
    <property type="entry name" value="CHROMOSOME 1, WHOLE GENOME SHOTGUN SEQUENCE"/>
    <property type="match status" value="1"/>
</dbReference>